<accession>A0A0G0DRV8</accession>
<organism evidence="2 3">
    <name type="scientific">Candidatus Nomurabacteria bacterium GW2011_GWA1_36_15</name>
    <dbReference type="NCBI Taxonomy" id="1618728"/>
    <lineage>
        <taxon>Bacteria</taxon>
        <taxon>Candidatus Nomuraibacteriota</taxon>
    </lineage>
</organism>
<gene>
    <name evidence="2" type="ORF">US05_C0021G0004</name>
</gene>
<reference evidence="2 3" key="1">
    <citation type="journal article" date="2015" name="Nature">
        <title>rRNA introns, odd ribosomes, and small enigmatic genomes across a large radiation of phyla.</title>
        <authorList>
            <person name="Brown C.T."/>
            <person name="Hug L.A."/>
            <person name="Thomas B.C."/>
            <person name="Sharon I."/>
            <person name="Castelle C.J."/>
            <person name="Singh A."/>
            <person name="Wilkins M.J."/>
            <person name="Williams K.H."/>
            <person name="Banfield J.F."/>
        </authorList>
    </citation>
    <scope>NUCLEOTIDE SEQUENCE [LARGE SCALE GENOMIC DNA]</scope>
</reference>
<feature type="transmembrane region" description="Helical" evidence="1">
    <location>
        <begin position="36"/>
        <end position="57"/>
    </location>
</feature>
<feature type="transmembrane region" description="Helical" evidence="1">
    <location>
        <begin position="78"/>
        <end position="99"/>
    </location>
</feature>
<sequence length="189" mass="22271">MKLFAKIISFIFEPFFLLPVIVILAAVRSGMTGNSFLIFLAVLVFGFFLPPTILRYWAVKTKRITNWDISDRKQRVGAFIFLFLFLIVDYVLLLFFSNAELLKLMQFYLFSFVFFYGVTLFWKISGHLIYTVINFGILYAWYPQTLWLFFCVPLLLAWSRVVLKRHTLAQTIGGIIFGGIMYEIWQLFF</sequence>
<dbReference type="InterPro" id="IPR036938">
    <property type="entry name" value="PAP2/HPO_sf"/>
</dbReference>
<dbReference type="AlphaFoldDB" id="A0A0G0DRV8"/>
<keyword evidence="1" id="KW-1133">Transmembrane helix</keyword>
<keyword evidence="1" id="KW-0472">Membrane</keyword>
<evidence type="ECO:0008006" key="4">
    <source>
        <dbReference type="Google" id="ProtNLM"/>
    </source>
</evidence>
<keyword evidence="1" id="KW-0812">Transmembrane</keyword>
<dbReference type="SUPFAM" id="SSF48317">
    <property type="entry name" value="Acid phosphatase/Vanadium-dependent haloperoxidase"/>
    <property type="match status" value="1"/>
</dbReference>
<feature type="transmembrane region" description="Helical" evidence="1">
    <location>
        <begin position="168"/>
        <end position="188"/>
    </location>
</feature>
<feature type="transmembrane region" description="Helical" evidence="1">
    <location>
        <begin position="136"/>
        <end position="156"/>
    </location>
</feature>
<protein>
    <recommendedName>
        <fullName evidence="4">Phosphoesterase PA-phosphatase related protein</fullName>
    </recommendedName>
</protein>
<name>A0A0G0DRV8_9BACT</name>
<comment type="caution">
    <text evidence="2">The sequence shown here is derived from an EMBL/GenBank/DDBJ whole genome shotgun (WGS) entry which is preliminary data.</text>
</comment>
<dbReference type="Proteomes" id="UP000034606">
    <property type="component" value="Unassembled WGS sequence"/>
</dbReference>
<evidence type="ECO:0000256" key="1">
    <source>
        <dbReference type="SAM" id="Phobius"/>
    </source>
</evidence>
<evidence type="ECO:0000313" key="2">
    <source>
        <dbReference type="EMBL" id="KKP97299.1"/>
    </source>
</evidence>
<dbReference type="EMBL" id="LBRM01000021">
    <property type="protein sequence ID" value="KKP97299.1"/>
    <property type="molecule type" value="Genomic_DNA"/>
</dbReference>
<feature type="transmembrane region" description="Helical" evidence="1">
    <location>
        <begin position="105"/>
        <end position="124"/>
    </location>
</feature>
<proteinExistence type="predicted"/>
<feature type="transmembrane region" description="Helical" evidence="1">
    <location>
        <begin position="7"/>
        <end position="30"/>
    </location>
</feature>
<evidence type="ECO:0000313" key="3">
    <source>
        <dbReference type="Proteomes" id="UP000034606"/>
    </source>
</evidence>